<dbReference type="AlphaFoldDB" id="A0A7V4LDK7"/>
<evidence type="ECO:0000313" key="2">
    <source>
        <dbReference type="EMBL" id="HGS05747.1"/>
    </source>
</evidence>
<name>A0A7V4LDK7_9BACT</name>
<comment type="caution">
    <text evidence="2">The sequence shown here is derived from an EMBL/GenBank/DDBJ whole genome shotgun (WGS) entry which is preliminary data.</text>
</comment>
<feature type="signal peptide" evidence="1">
    <location>
        <begin position="1"/>
        <end position="23"/>
    </location>
</feature>
<protein>
    <submittedName>
        <fullName evidence="2">Uncharacterized protein</fullName>
    </submittedName>
</protein>
<proteinExistence type="predicted"/>
<organism evidence="2">
    <name type="scientific">Desulfobacca acetoxidans</name>
    <dbReference type="NCBI Taxonomy" id="60893"/>
    <lineage>
        <taxon>Bacteria</taxon>
        <taxon>Pseudomonadati</taxon>
        <taxon>Thermodesulfobacteriota</taxon>
        <taxon>Desulfobaccia</taxon>
        <taxon>Desulfobaccales</taxon>
        <taxon>Desulfobaccaceae</taxon>
        <taxon>Desulfobacca</taxon>
    </lineage>
</organism>
<keyword evidence="1" id="KW-0732">Signal</keyword>
<sequence>MRACFTLCLLALALILAPGVLTAQMEGTITLENSLNHNTLYIGDMDNAWQYSHQFEHQFDHQAGFSNAFNGAGDSTFYIPVGPTHLQQANTGVAVGDYAGAVEGANLMNLSRSQVTGMFTCNANLAAVGTNQITLNSLVAFAAPAP</sequence>
<dbReference type="EMBL" id="DSXI01000499">
    <property type="protein sequence ID" value="HGS05747.1"/>
    <property type="molecule type" value="Genomic_DNA"/>
</dbReference>
<gene>
    <name evidence="2" type="ORF">ENT08_08455</name>
</gene>
<evidence type="ECO:0000256" key="1">
    <source>
        <dbReference type="SAM" id="SignalP"/>
    </source>
</evidence>
<feature type="chain" id="PRO_5030779228" evidence="1">
    <location>
        <begin position="24"/>
        <end position="146"/>
    </location>
</feature>
<reference evidence="2" key="1">
    <citation type="journal article" date="2020" name="mSystems">
        <title>Genome- and Community-Level Interaction Insights into Carbon Utilization and Element Cycling Functions of Hydrothermarchaeota in Hydrothermal Sediment.</title>
        <authorList>
            <person name="Zhou Z."/>
            <person name="Liu Y."/>
            <person name="Xu W."/>
            <person name="Pan J."/>
            <person name="Luo Z.H."/>
            <person name="Li M."/>
        </authorList>
    </citation>
    <scope>NUCLEOTIDE SEQUENCE [LARGE SCALE GENOMIC DNA]</scope>
    <source>
        <strain evidence="2">SpSt-548</strain>
    </source>
</reference>
<accession>A0A7V4LDK7</accession>